<dbReference type="KEGG" id="abq:ABAZ39_14645"/>
<geneLocation type="plasmid" evidence="1 2">
    <name>AbAZ39_p1</name>
</geneLocation>
<reference evidence="1 2" key="1">
    <citation type="journal article" date="2014" name="Genome Announc.">
        <title>Complete Genome Sequence of the Model Rhizosphere Strain Azospirillum brasilense Az39, Successfully Applied in Agriculture.</title>
        <authorList>
            <person name="Rivera D."/>
            <person name="Revale S."/>
            <person name="Molina R."/>
            <person name="Gualpa J."/>
            <person name="Puente M."/>
            <person name="Maroniche G."/>
            <person name="Paris G."/>
            <person name="Baker D."/>
            <person name="Clavijo B."/>
            <person name="McLay K."/>
            <person name="Spaepen S."/>
            <person name="Perticari A."/>
            <person name="Vazquez M."/>
            <person name="Wisniewski-Dye F."/>
            <person name="Watkins C."/>
            <person name="Martinez-Abarca F."/>
            <person name="Vanderleyden J."/>
            <person name="Cassan F."/>
        </authorList>
    </citation>
    <scope>NUCLEOTIDE SEQUENCE [LARGE SCALE GENOMIC DNA]</scope>
    <source>
        <strain evidence="1 2">Az39</strain>
        <plasmid evidence="1">AbAZ39_p1</plasmid>
    </source>
</reference>
<dbReference type="Proteomes" id="UP000027186">
    <property type="component" value="Plasmid AbAZ39_p1"/>
</dbReference>
<name>A0A060DQF5_9PROT</name>
<dbReference type="EMBL" id="CP007794">
    <property type="protein sequence ID" value="AIB13199.1"/>
    <property type="molecule type" value="Genomic_DNA"/>
</dbReference>
<organism evidence="1 2">
    <name type="scientific">Azospirillum argentinense</name>
    <dbReference type="NCBI Taxonomy" id="2970906"/>
    <lineage>
        <taxon>Bacteria</taxon>
        <taxon>Pseudomonadati</taxon>
        <taxon>Pseudomonadota</taxon>
        <taxon>Alphaproteobacteria</taxon>
        <taxon>Rhodospirillales</taxon>
        <taxon>Azospirillaceae</taxon>
        <taxon>Azospirillum</taxon>
    </lineage>
</organism>
<accession>A0A060DQF5</accession>
<protein>
    <submittedName>
        <fullName evidence="1">Uncharacterized protein</fullName>
    </submittedName>
</protein>
<dbReference type="RefSeq" id="WP_051658114.1">
    <property type="nucleotide sequence ID" value="NZ_CP007794.1"/>
</dbReference>
<proteinExistence type="predicted"/>
<evidence type="ECO:0000313" key="2">
    <source>
        <dbReference type="Proteomes" id="UP000027186"/>
    </source>
</evidence>
<keyword evidence="1" id="KW-0614">Plasmid</keyword>
<sequence>MKLLRDARTLKLKAIASLRTAMTGFNSFGEDGRVTTVLLHLQHASEMLLKAALVQKRVQVFDREKQVSFGFEKCINLGKMHCGVTEDEAGILKAVDAMRDAAQHWFVYVAEDILYLHTRALVTAFDTILKRSLDDDLSSHLPTRVLPVSTMPAGDFDYLIDREYRLVADLLAPGRRAQDEARGRIRAMLAMESHVADHVEVSERDIERVVKAIKGGKAVADVFPRLMALRATATGAGPTVKIKIEKKVGAPVRIIASDDPEEAGAVREIDLRKRFHMSAKDLAAKSGLTPPKANAVRQWCGIDRDAQCCHVFQHGSMKFPCYSDHALTKMRQAVGEHGIDAIWAAHKGRVAELVRVSAIEMT</sequence>
<evidence type="ECO:0000313" key="1">
    <source>
        <dbReference type="EMBL" id="AIB13199.1"/>
    </source>
</evidence>
<dbReference type="AlphaFoldDB" id="A0A060DQF5"/>
<gene>
    <name evidence="1" type="ORF">ABAZ39_14645</name>
</gene>